<keyword evidence="1" id="KW-0479">Metal-binding</keyword>
<gene>
    <name evidence="3" type="primary">L3AM</name>
</gene>
<dbReference type="InterPro" id="IPR029063">
    <property type="entry name" value="SAM-dependent_MTases_sf"/>
</dbReference>
<proteinExistence type="evidence at transcript level"/>
<dbReference type="Pfam" id="PF03492">
    <property type="entry name" value="Methyltransf_7"/>
    <property type="match status" value="1"/>
</dbReference>
<dbReference type="GO" id="GO:0046872">
    <property type="term" value="F:metal ion binding"/>
    <property type="evidence" value="ECO:0007669"/>
    <property type="project" value="UniProtKB-KW"/>
</dbReference>
<keyword evidence="2" id="KW-0460">Magnesium</keyword>
<dbReference type="InterPro" id="IPR042086">
    <property type="entry name" value="MeTrfase_capping"/>
</dbReference>
<evidence type="ECO:0000256" key="1">
    <source>
        <dbReference type="ARBA" id="ARBA00022723"/>
    </source>
</evidence>
<evidence type="ECO:0000313" key="3">
    <source>
        <dbReference type="EMBL" id="BDS00506.1"/>
    </source>
</evidence>
<reference evidence="3" key="1">
    <citation type="submission" date="2022-09" db="EMBL/GenBank/DDBJ databases">
        <title>Investigation of the effect of gamma ray treatment on phenotype and gene mutation in Italian ryegrass.</title>
        <authorList>
            <person name="Kim N.Y."/>
            <person name="Lee K.W."/>
            <person name="Woo J.H."/>
            <person name="Park K.B."/>
            <person name="Lee S.H."/>
        </authorList>
    </citation>
    <scope>NUCLEOTIDE SEQUENCE</scope>
    <source>
        <strain evidence="3">DWIR</strain>
    </source>
</reference>
<protein>
    <submittedName>
        <fullName evidence="3">Anthranilate O-methyltransferase 3-like isoform X1</fullName>
    </submittedName>
</protein>
<dbReference type="Gene3D" id="3.40.50.150">
    <property type="entry name" value="Vaccinia Virus protein VP39"/>
    <property type="match status" value="1"/>
</dbReference>
<dbReference type="PANTHER" id="PTHR31009">
    <property type="entry name" value="S-ADENOSYL-L-METHIONINE:CARBOXYL METHYLTRANSFERASE FAMILY PROTEIN"/>
    <property type="match status" value="1"/>
</dbReference>
<dbReference type="EMBL" id="LC730451">
    <property type="protein sequence ID" value="BDS00506.1"/>
    <property type="molecule type" value="mRNA"/>
</dbReference>
<dbReference type="SUPFAM" id="SSF53335">
    <property type="entry name" value="S-adenosyl-L-methionine-dependent methyltransferases"/>
    <property type="match status" value="1"/>
</dbReference>
<dbReference type="InterPro" id="IPR005299">
    <property type="entry name" value="MeTrfase_7"/>
</dbReference>
<sequence length="393" mass="44644">MLDRSTHNVVLPTETIIIISDLLVAMTIEHVLHMAKGGGETSYAKNSWLQRRALLETTPLLDKAVREVYMALSHPTMTVCDLGCSSSENTLFFVSKVIEAVCCHRRELGASTKVELQFFLSDLPVNDFNHLFLSLKGFKESMAVGHEGDTLPPFYITGLPGSCYRRLFPDKSVHLFHSSYSLHWRSQFLDGLEGNPNEGNIYIAKNTPPYVVKLYQELFQKDFLLFLKLRYEELVFGGQMLLIFLGRKNEDAYSGELNLVYGLLAKSIQFLVEEGLVGKEKLDSFNLPIYGPSVDEVKTVVKQSELFDINKIELFEHNWDPYDYSKSDHVDDPLQSGMNVAKCLRAVMEPLFGRHFGESVLDALFDKYAHNVAEHLEREKTKYSIIVLSLKKG</sequence>
<dbReference type="AlphaFoldDB" id="A0A915VJP3"/>
<name>A0A915VJP3_LOLMU</name>
<accession>A0A915VJP3</accession>
<dbReference type="GO" id="GO:0008168">
    <property type="term" value="F:methyltransferase activity"/>
    <property type="evidence" value="ECO:0007669"/>
    <property type="project" value="InterPro"/>
</dbReference>
<dbReference type="Gene3D" id="1.10.1200.270">
    <property type="entry name" value="Methyltransferase, alpha-helical capping domain"/>
    <property type="match status" value="1"/>
</dbReference>
<organism evidence="3">
    <name type="scientific">Lolium multiflorum</name>
    <name type="common">Italian ryegrass</name>
    <name type="synonym">Lolium perenne subsp. multiflorum</name>
    <dbReference type="NCBI Taxonomy" id="4521"/>
    <lineage>
        <taxon>Eukaryota</taxon>
        <taxon>Viridiplantae</taxon>
        <taxon>Streptophyta</taxon>
        <taxon>Embryophyta</taxon>
        <taxon>Tracheophyta</taxon>
        <taxon>Spermatophyta</taxon>
        <taxon>Magnoliopsida</taxon>
        <taxon>Liliopsida</taxon>
        <taxon>Poales</taxon>
        <taxon>Poaceae</taxon>
        <taxon>BOP clade</taxon>
        <taxon>Pooideae</taxon>
        <taxon>Poodae</taxon>
        <taxon>Poeae</taxon>
        <taxon>Poeae Chloroplast Group 2 (Poeae type)</taxon>
        <taxon>Loliodinae</taxon>
        <taxon>Loliinae</taxon>
        <taxon>Lolium</taxon>
    </lineage>
</organism>
<evidence type="ECO:0000256" key="2">
    <source>
        <dbReference type="ARBA" id="ARBA00022842"/>
    </source>
</evidence>